<accession>A0A137NPX3</accession>
<evidence type="ECO:0000313" key="1">
    <source>
        <dbReference type="EMBL" id="KXN64805.1"/>
    </source>
</evidence>
<reference evidence="1 2" key="1">
    <citation type="journal article" date="2015" name="Genome Biol. Evol.">
        <title>Phylogenomic analyses indicate that early fungi evolved digesting cell walls of algal ancestors of land plants.</title>
        <authorList>
            <person name="Chang Y."/>
            <person name="Wang S."/>
            <person name="Sekimoto S."/>
            <person name="Aerts A.L."/>
            <person name="Choi C."/>
            <person name="Clum A."/>
            <person name="LaButti K.M."/>
            <person name="Lindquist E.A."/>
            <person name="Yee Ngan C."/>
            <person name="Ohm R.A."/>
            <person name="Salamov A.A."/>
            <person name="Grigoriev I.V."/>
            <person name="Spatafora J.W."/>
            <person name="Berbee M.L."/>
        </authorList>
    </citation>
    <scope>NUCLEOTIDE SEQUENCE [LARGE SCALE GENOMIC DNA]</scope>
    <source>
        <strain evidence="1 2">NRRL 28638</strain>
    </source>
</reference>
<name>A0A137NPX3_CONC2</name>
<protein>
    <submittedName>
        <fullName evidence="1">Uncharacterized protein</fullName>
    </submittedName>
</protein>
<sequence length="58" mass="6610">MGSISPLRLATLENYTICPKQRELTFPNSRRKSIDSIESSITVQSYSSKFRLLWSKSG</sequence>
<evidence type="ECO:0000313" key="2">
    <source>
        <dbReference type="Proteomes" id="UP000070444"/>
    </source>
</evidence>
<keyword evidence="2" id="KW-1185">Reference proteome</keyword>
<dbReference type="EMBL" id="KQ965162">
    <property type="protein sequence ID" value="KXN64805.1"/>
    <property type="molecule type" value="Genomic_DNA"/>
</dbReference>
<dbReference type="Proteomes" id="UP000070444">
    <property type="component" value="Unassembled WGS sequence"/>
</dbReference>
<organism evidence="1 2">
    <name type="scientific">Conidiobolus coronatus (strain ATCC 28846 / CBS 209.66 / NRRL 28638)</name>
    <name type="common">Delacroixia coronata</name>
    <dbReference type="NCBI Taxonomy" id="796925"/>
    <lineage>
        <taxon>Eukaryota</taxon>
        <taxon>Fungi</taxon>
        <taxon>Fungi incertae sedis</taxon>
        <taxon>Zoopagomycota</taxon>
        <taxon>Entomophthoromycotina</taxon>
        <taxon>Entomophthoromycetes</taxon>
        <taxon>Entomophthorales</taxon>
        <taxon>Ancylistaceae</taxon>
        <taxon>Conidiobolus</taxon>
    </lineage>
</organism>
<gene>
    <name evidence="1" type="ORF">CONCODRAFT_80912</name>
</gene>
<dbReference type="AlphaFoldDB" id="A0A137NPX3"/>
<proteinExistence type="predicted"/>